<accession>A0ABW1K380</accession>
<dbReference type="RefSeq" id="WP_377417395.1">
    <property type="nucleotide sequence ID" value="NZ_JBHSPR010000001.1"/>
</dbReference>
<evidence type="ECO:0000313" key="9">
    <source>
        <dbReference type="Proteomes" id="UP001596203"/>
    </source>
</evidence>
<protein>
    <submittedName>
        <fullName evidence="8">Hsp70 family protein</fullName>
    </submittedName>
</protein>
<keyword evidence="4" id="KW-0346">Stress response</keyword>
<evidence type="ECO:0000256" key="6">
    <source>
        <dbReference type="SAM" id="MobiDB-lite"/>
    </source>
</evidence>
<feature type="transmembrane region" description="Helical" evidence="7">
    <location>
        <begin position="489"/>
        <end position="511"/>
    </location>
</feature>
<keyword evidence="3" id="KW-0067">ATP-binding</keyword>
<feature type="region of interest" description="Disordered" evidence="6">
    <location>
        <begin position="423"/>
        <end position="472"/>
    </location>
</feature>
<organism evidence="8 9">
    <name type="scientific">Plantactinospora solaniradicis</name>
    <dbReference type="NCBI Taxonomy" id="1723736"/>
    <lineage>
        <taxon>Bacteria</taxon>
        <taxon>Bacillati</taxon>
        <taxon>Actinomycetota</taxon>
        <taxon>Actinomycetes</taxon>
        <taxon>Micromonosporales</taxon>
        <taxon>Micromonosporaceae</taxon>
        <taxon>Plantactinospora</taxon>
    </lineage>
</organism>
<dbReference type="InterPro" id="IPR043129">
    <property type="entry name" value="ATPase_NBD"/>
</dbReference>
<dbReference type="InterPro" id="IPR013126">
    <property type="entry name" value="Hsp_70_fam"/>
</dbReference>
<keyword evidence="5" id="KW-0143">Chaperone</keyword>
<keyword evidence="9" id="KW-1185">Reference proteome</keyword>
<dbReference type="SUPFAM" id="SSF53067">
    <property type="entry name" value="Actin-like ATPase domain"/>
    <property type="match status" value="2"/>
</dbReference>
<dbReference type="InterPro" id="IPR011047">
    <property type="entry name" value="Quinoprotein_ADH-like_sf"/>
</dbReference>
<reference evidence="9" key="1">
    <citation type="journal article" date="2019" name="Int. J. Syst. Evol. Microbiol.">
        <title>The Global Catalogue of Microorganisms (GCM) 10K type strain sequencing project: providing services to taxonomists for standard genome sequencing and annotation.</title>
        <authorList>
            <consortium name="The Broad Institute Genomics Platform"/>
            <consortium name="The Broad Institute Genome Sequencing Center for Infectious Disease"/>
            <person name="Wu L."/>
            <person name="Ma J."/>
        </authorList>
    </citation>
    <scope>NUCLEOTIDE SEQUENCE [LARGE SCALE GENOMIC DNA]</scope>
    <source>
        <strain evidence="9">ZS-35-S2</strain>
    </source>
</reference>
<evidence type="ECO:0000256" key="1">
    <source>
        <dbReference type="ARBA" id="ARBA00007381"/>
    </source>
</evidence>
<comment type="similarity">
    <text evidence="1">Belongs to the heat shock protein 70 family.</text>
</comment>
<comment type="caution">
    <text evidence="8">The sequence shown here is derived from an EMBL/GenBank/DDBJ whole genome shotgun (WGS) entry which is preliminary data.</text>
</comment>
<keyword evidence="2" id="KW-0547">Nucleotide-binding</keyword>
<sequence length="941" mass="98402">MSGQDGGYGLGVDLGTSHTVAVLRWPDGRTRPLLFDGQPILPSGVFLDSSGRPHVGRDAQRLAQADPARYEPNPKRRIDESAVLLGDREIPIVDLLASVLGAVANAAVEAVGFLPPAVLSYPATWGARRREALAAAVGRAGWPPVTGTDPSSRPASGTLLVPEPVAAARYFADVLRRPVPVGSALAVFDFGGGTLDIAVVRNEGTDDAGRARFVVIGSGGVSDLGGLDLDAALVQHLGGIIATAHGVVWQQLSQPVTASQWRNRRQFWDDVRGAKEMLSRATTAPIPVPGVEQALHLTRDELESVVTPLLRRGVYEAASVLANCRLSVDQLAGLFLVGGSSRVPLVARLLHADLGIAPTVLEQPELPVAEGALAELSATALATVAAPAVRGTAGVPTSPAAPGTSALVPGQAGLYQGGAASAVSAPPLQSSGPYQQGVGPRQPGPGPHPAGVPAGYPGRPDSPPPYGAGAAPQPRAGLAGLVDRLPRRAIWIGAGALLALVGVVGAATLYLTRDRYPAIDFAPFAEIDRVAARVENPTTPFTVMAGDRAYVAYRRPDQRLDIAVVQAETAKVSRWITTDVGAEQWAGLEALPDVLVVKAGAVVGSTPRDLIAFDPDNGAKLWSRQVHGDDTIHYFDRYVVVLDKTAATVIGINARTGEEWTLPSPKGQYDSASAIYPMNTVEEVGGAAANPYGNPMMPNRGDDPRLVQIGADGSIRVIDVTNGRVLKTREKAADTDDFVLAYEGQLFVASPTDGYGLARYDLATLGAPTNVYTAPDKSRRPQALAPCGEHQVCLLEGAGSDKESTELVAVRTDDRADNQEAAWRKKVPQAQYLVPVGENMLVPIGSSEDSLRLFDPDGRNTLTREGVAVRVDGGNLLAFDASLSTYRDDASVAGVNVGSAKATELGQLKAIIPASCSWNTSVIVCGTDSEFLFARFVGSGG</sequence>
<dbReference type="PANTHER" id="PTHR42749:SF1">
    <property type="entry name" value="CELL SHAPE-DETERMINING PROTEIN MREB"/>
    <property type="match status" value="1"/>
</dbReference>
<evidence type="ECO:0000256" key="4">
    <source>
        <dbReference type="ARBA" id="ARBA00023016"/>
    </source>
</evidence>
<feature type="compositionally biased region" description="Low complexity" evidence="6">
    <location>
        <begin position="432"/>
        <end position="441"/>
    </location>
</feature>
<evidence type="ECO:0000313" key="8">
    <source>
        <dbReference type="EMBL" id="MFC6015394.1"/>
    </source>
</evidence>
<dbReference type="InterPro" id="IPR015943">
    <property type="entry name" value="WD40/YVTN_repeat-like_dom_sf"/>
</dbReference>
<evidence type="ECO:0000256" key="3">
    <source>
        <dbReference type="ARBA" id="ARBA00022840"/>
    </source>
</evidence>
<name>A0ABW1K380_9ACTN</name>
<keyword evidence="7" id="KW-0812">Transmembrane</keyword>
<dbReference type="Gene3D" id="3.30.420.40">
    <property type="match status" value="2"/>
</dbReference>
<dbReference type="PANTHER" id="PTHR42749">
    <property type="entry name" value="CELL SHAPE-DETERMINING PROTEIN MREB"/>
    <property type="match status" value="1"/>
</dbReference>
<dbReference type="SUPFAM" id="SSF50998">
    <property type="entry name" value="Quinoprotein alcohol dehydrogenase-like"/>
    <property type="match status" value="1"/>
</dbReference>
<dbReference type="PROSITE" id="PS01036">
    <property type="entry name" value="HSP70_3"/>
    <property type="match status" value="1"/>
</dbReference>
<dbReference type="EMBL" id="JBHSPR010000001">
    <property type="protein sequence ID" value="MFC6015394.1"/>
    <property type="molecule type" value="Genomic_DNA"/>
</dbReference>
<keyword evidence="7" id="KW-0472">Membrane</keyword>
<dbReference type="Gene3D" id="3.90.640.10">
    <property type="entry name" value="Actin, Chain A, domain 4"/>
    <property type="match status" value="1"/>
</dbReference>
<proteinExistence type="inferred from homology"/>
<dbReference type="InterPro" id="IPR018181">
    <property type="entry name" value="Heat_shock_70_CS"/>
</dbReference>
<dbReference type="Gene3D" id="2.130.10.10">
    <property type="entry name" value="YVTN repeat-like/Quinoprotein amine dehydrogenase"/>
    <property type="match status" value="1"/>
</dbReference>
<evidence type="ECO:0000256" key="5">
    <source>
        <dbReference type="ARBA" id="ARBA00023186"/>
    </source>
</evidence>
<dbReference type="Proteomes" id="UP001596203">
    <property type="component" value="Unassembled WGS sequence"/>
</dbReference>
<keyword evidence="7" id="KW-1133">Transmembrane helix</keyword>
<evidence type="ECO:0000256" key="2">
    <source>
        <dbReference type="ARBA" id="ARBA00022741"/>
    </source>
</evidence>
<dbReference type="PRINTS" id="PR00301">
    <property type="entry name" value="HEATSHOCK70"/>
</dbReference>
<dbReference type="Pfam" id="PF00012">
    <property type="entry name" value="HSP70"/>
    <property type="match status" value="1"/>
</dbReference>
<gene>
    <name evidence="8" type="ORF">ACFP2T_04175</name>
</gene>
<evidence type="ECO:0000256" key="7">
    <source>
        <dbReference type="SAM" id="Phobius"/>
    </source>
</evidence>